<dbReference type="Gene3D" id="3.90.1690.10">
    <property type="entry name" value="phage-related protein like domain"/>
    <property type="match status" value="1"/>
</dbReference>
<proteinExistence type="predicted"/>
<organism evidence="1">
    <name type="scientific">Siphoviridae sp. ctn8e14</name>
    <dbReference type="NCBI Taxonomy" id="2827936"/>
    <lineage>
        <taxon>Viruses</taxon>
        <taxon>Duplodnaviria</taxon>
        <taxon>Heunggongvirae</taxon>
        <taxon>Uroviricota</taxon>
        <taxon>Caudoviricetes</taxon>
    </lineage>
</organism>
<evidence type="ECO:0000313" key="1">
    <source>
        <dbReference type="EMBL" id="DAF58154.1"/>
    </source>
</evidence>
<dbReference type="InterPro" id="IPR053738">
    <property type="entry name" value="Lambda_capsid_assembly"/>
</dbReference>
<name>A0A8S5T5V7_9CAUD</name>
<protein>
    <submittedName>
        <fullName evidence="1">Major capsid protein</fullName>
    </submittedName>
</protein>
<reference evidence="1" key="1">
    <citation type="journal article" date="2021" name="Proc. Natl. Acad. Sci. U.S.A.">
        <title>A Catalog of Tens of Thousands of Viruses from Human Metagenomes Reveals Hidden Associations with Chronic Diseases.</title>
        <authorList>
            <person name="Tisza M.J."/>
            <person name="Buck C.B."/>
        </authorList>
    </citation>
    <scope>NUCLEOTIDE SEQUENCE</scope>
    <source>
        <strain evidence="1">Ctn8e14</strain>
    </source>
</reference>
<dbReference type="EMBL" id="BK032747">
    <property type="protein sequence ID" value="DAF58154.1"/>
    <property type="molecule type" value="Genomic_DNA"/>
</dbReference>
<accession>A0A8S5T5V7</accession>
<sequence length="324" mass="36730">MPQMRNGGHIDRAMTNFSVAYQQGADAFIADKIFPIVRVQKQSDIYFSYSKADSFRDEVKERGQGAESVGFNWNVKEEAPYHCKKYALHYDITEEERVNYDQPINVERDTVDMLTDKMLLNREIAFQKKYFTSGVWGSDKVGGTDFAKFSDPTSSPVETINQAMLDMASSTGKKPNFMIMSPDVLYALKNHEEIMDRIKYTQKGVITLDLIAELFEVEKIYVPWGVVNTAPVKANYDLTDENTDFIYKGSMLLGYRTSSPRLKEPSAGYIFAWTGLEGASAYGSRIVRIPMDMLGIGTERIEAEMAYDMKVICKDMGMFFSAVV</sequence>